<feature type="transmembrane region" description="Helical" evidence="5">
    <location>
        <begin position="163"/>
        <end position="183"/>
    </location>
</feature>
<feature type="transmembrane region" description="Helical" evidence="5">
    <location>
        <begin position="239"/>
        <end position="263"/>
    </location>
</feature>
<feature type="transmembrane region" description="Helical" evidence="5">
    <location>
        <begin position="20"/>
        <end position="43"/>
    </location>
</feature>
<dbReference type="SMART" id="SM01417">
    <property type="entry name" value="Solute_trans_a"/>
    <property type="match status" value="1"/>
</dbReference>
<dbReference type="AlphaFoldDB" id="A0A9W4RW97"/>
<feature type="transmembrane region" description="Helical" evidence="5">
    <location>
        <begin position="203"/>
        <end position="227"/>
    </location>
</feature>
<protein>
    <submittedName>
        <fullName evidence="6">Uncharacterized protein</fullName>
    </submittedName>
</protein>
<organism evidence="6 7">
    <name type="scientific">Colletotrichum noveboracense</name>
    <dbReference type="NCBI Taxonomy" id="2664923"/>
    <lineage>
        <taxon>Eukaryota</taxon>
        <taxon>Fungi</taxon>
        <taxon>Dikarya</taxon>
        <taxon>Ascomycota</taxon>
        <taxon>Pezizomycotina</taxon>
        <taxon>Sordariomycetes</taxon>
        <taxon>Hypocreomycetidae</taxon>
        <taxon>Glomerellales</taxon>
        <taxon>Glomerellaceae</taxon>
        <taxon>Colletotrichum</taxon>
        <taxon>Colletotrichum gloeosporioides species complex</taxon>
    </lineage>
</organism>
<comment type="subcellular location">
    <subcellularLocation>
        <location evidence="1">Membrane</location>
        <topology evidence="1">Multi-pass membrane protein</topology>
    </subcellularLocation>
</comment>
<dbReference type="Proteomes" id="UP001152533">
    <property type="component" value="Unassembled WGS sequence"/>
</dbReference>
<feature type="transmembrane region" description="Helical" evidence="5">
    <location>
        <begin position="88"/>
        <end position="111"/>
    </location>
</feature>
<evidence type="ECO:0000256" key="1">
    <source>
        <dbReference type="ARBA" id="ARBA00004141"/>
    </source>
</evidence>
<sequence>MCPDSGLNLAISDKPIVGAVSFQGFLILAGGILTMTSCSMSFYQIFRHATNYTKPLEQKQIIRICLLVPIYTLSSFLSIVFYKDHVYLAGIYLLYEACALVAFYALCCAYFDTDHRRIATSWDKDGLKKWFFTRPFAACVPALKGSYYDQPAANAGWRRFNRMWLCIYQYPFMKLLVTIATYVTESMGLLCSEEGGTKYADFWIKLHTVVSIAILITAMHCLMQFYYQSQELLEPHRPVLKFLTIKIVVFLSLMQGFVLDAIVGRDDQPLGPTDAISYPSLTIGVPNLLLCLEMFGIGIMHLYAYPWAPYVARNGAGVLAATENDGDEDGGKKGSAVVDVSAEEAENQGGFSGWKAYVDALNFSDFAVALYRGVGWVFMREPGRG</sequence>
<evidence type="ECO:0000256" key="4">
    <source>
        <dbReference type="ARBA" id="ARBA00023136"/>
    </source>
</evidence>
<proteinExistence type="predicted"/>
<accession>A0A9W4RW97</accession>
<feature type="transmembrane region" description="Helical" evidence="5">
    <location>
        <begin position="64"/>
        <end position="82"/>
    </location>
</feature>
<dbReference type="EMBL" id="CAMGZC010000635">
    <property type="protein sequence ID" value="CAI0649007.1"/>
    <property type="molecule type" value="Genomic_DNA"/>
</dbReference>
<dbReference type="GO" id="GO:0016020">
    <property type="term" value="C:membrane"/>
    <property type="evidence" value="ECO:0007669"/>
    <property type="project" value="UniProtKB-SubCell"/>
</dbReference>
<keyword evidence="7" id="KW-1185">Reference proteome</keyword>
<name>A0A9W4RW97_9PEZI</name>
<dbReference type="InterPro" id="IPR005178">
    <property type="entry name" value="Ostalpha/TMEM184C"/>
</dbReference>
<dbReference type="PANTHER" id="PTHR23423">
    <property type="entry name" value="ORGANIC SOLUTE TRANSPORTER-RELATED"/>
    <property type="match status" value="1"/>
</dbReference>
<comment type="caution">
    <text evidence="6">The sequence shown here is derived from an EMBL/GenBank/DDBJ whole genome shotgun (WGS) entry which is preliminary data.</text>
</comment>
<feature type="transmembrane region" description="Helical" evidence="5">
    <location>
        <begin position="283"/>
        <end position="304"/>
    </location>
</feature>
<reference evidence="6" key="1">
    <citation type="submission" date="2022-08" db="EMBL/GenBank/DDBJ databases">
        <authorList>
            <person name="Giroux E."/>
            <person name="Giroux E."/>
        </authorList>
    </citation>
    <scope>NUCLEOTIDE SEQUENCE</scope>
    <source>
        <strain evidence="6">H1091258</strain>
    </source>
</reference>
<gene>
    <name evidence="6" type="ORF">CGXH109_LOCUS81585</name>
</gene>
<keyword evidence="4 5" id="KW-0472">Membrane</keyword>
<evidence type="ECO:0000256" key="2">
    <source>
        <dbReference type="ARBA" id="ARBA00022692"/>
    </source>
</evidence>
<evidence type="ECO:0000313" key="7">
    <source>
        <dbReference type="Proteomes" id="UP001152533"/>
    </source>
</evidence>
<evidence type="ECO:0000256" key="3">
    <source>
        <dbReference type="ARBA" id="ARBA00022989"/>
    </source>
</evidence>
<evidence type="ECO:0000313" key="6">
    <source>
        <dbReference type="EMBL" id="CAI0649007.1"/>
    </source>
</evidence>
<dbReference type="Pfam" id="PF03619">
    <property type="entry name" value="Solute_trans_a"/>
    <property type="match status" value="1"/>
</dbReference>
<keyword evidence="3 5" id="KW-1133">Transmembrane helix</keyword>
<keyword evidence="2 5" id="KW-0812">Transmembrane</keyword>
<evidence type="ECO:0000256" key="5">
    <source>
        <dbReference type="SAM" id="Phobius"/>
    </source>
</evidence>